<dbReference type="AlphaFoldDB" id="A0A854QMG6"/>
<gene>
    <name evidence="2" type="ORF">C361_02371</name>
</gene>
<comment type="caution">
    <text evidence="2">The sequence shown here is derived from an EMBL/GenBank/DDBJ whole genome shotgun (WGS) entry which is preliminary data.</text>
</comment>
<evidence type="ECO:0000313" key="2">
    <source>
        <dbReference type="EMBL" id="OXG23831.1"/>
    </source>
</evidence>
<evidence type="ECO:0000313" key="3">
    <source>
        <dbReference type="Proteomes" id="UP000199727"/>
    </source>
</evidence>
<organism evidence="2 3">
    <name type="scientific">Cryptococcus neoformans Tu259-1</name>
    <dbReference type="NCBI Taxonomy" id="1230072"/>
    <lineage>
        <taxon>Eukaryota</taxon>
        <taxon>Fungi</taxon>
        <taxon>Dikarya</taxon>
        <taxon>Basidiomycota</taxon>
        <taxon>Agaricomycotina</taxon>
        <taxon>Tremellomycetes</taxon>
        <taxon>Tremellales</taxon>
        <taxon>Cryptococcaceae</taxon>
        <taxon>Cryptococcus</taxon>
        <taxon>Cryptococcus neoformans species complex</taxon>
    </lineage>
</organism>
<accession>A0A854QMG6</accession>
<name>A0A854QMG6_CRYNE</name>
<reference evidence="2 3" key="1">
    <citation type="submission" date="2017-06" db="EMBL/GenBank/DDBJ databases">
        <title>Global population genomics of the pathogenic fungus Cryptococcus neoformans var. grubii.</title>
        <authorList>
            <person name="Cuomo C."/>
            <person name="Litvintseva A."/>
            <person name="Chen Y."/>
            <person name="Young S."/>
            <person name="Zeng Q."/>
            <person name="Chapman S."/>
            <person name="Gujja S."/>
            <person name="Saif S."/>
            <person name="Birren B."/>
        </authorList>
    </citation>
    <scope>NUCLEOTIDE SEQUENCE [LARGE SCALE GENOMIC DNA]</scope>
    <source>
        <strain evidence="2 3">Tu259-1</strain>
    </source>
</reference>
<evidence type="ECO:0000256" key="1">
    <source>
        <dbReference type="SAM" id="MobiDB-lite"/>
    </source>
</evidence>
<proteinExistence type="predicted"/>
<dbReference type="Proteomes" id="UP000199727">
    <property type="component" value="Unassembled WGS sequence"/>
</dbReference>
<sequence length="173" mass="19267">MSEQGSSKRTVLTTESMDEHGNKVKEYYLYPPNADKTSRTHPSSTCQWTFPGLHRVKGTTENMTVICGASFDSRLPAASREICTCYKLRGYPPTSPLTSPSKDAAMDPHPGTSNSAKTEASTRRKWLSSDLCGQHRCVECRLTLDEVGVVVDDFKKGLEEWGVVFARKDKEDE</sequence>
<feature type="region of interest" description="Disordered" evidence="1">
    <location>
        <begin position="96"/>
        <end position="121"/>
    </location>
</feature>
<dbReference type="EMBL" id="AMKT01000034">
    <property type="protein sequence ID" value="OXG23831.1"/>
    <property type="molecule type" value="Genomic_DNA"/>
</dbReference>
<protein>
    <submittedName>
        <fullName evidence="2">Uncharacterized protein</fullName>
    </submittedName>
</protein>